<name>A0ABR5AGF2_9BACL</name>
<feature type="transmembrane region" description="Helical" evidence="5">
    <location>
        <begin position="38"/>
        <end position="58"/>
    </location>
</feature>
<gene>
    <name evidence="6" type="ORF">SD70_16015</name>
</gene>
<dbReference type="PANTHER" id="PTHR42038">
    <property type="match status" value="1"/>
</dbReference>
<evidence type="ECO:0000256" key="4">
    <source>
        <dbReference type="ARBA" id="ARBA00023136"/>
    </source>
</evidence>
<evidence type="ECO:0000313" key="7">
    <source>
        <dbReference type="Proteomes" id="UP000031967"/>
    </source>
</evidence>
<dbReference type="Pfam" id="PF25129">
    <property type="entry name" value="Pyr4-TMTC"/>
    <property type="match status" value="1"/>
</dbReference>
<accession>A0ABR5AGF2</accession>
<evidence type="ECO:0000256" key="5">
    <source>
        <dbReference type="SAM" id="Phobius"/>
    </source>
</evidence>
<keyword evidence="4 5" id="KW-0472">Membrane</keyword>
<evidence type="ECO:0000313" key="6">
    <source>
        <dbReference type="EMBL" id="KIL40040.1"/>
    </source>
</evidence>
<evidence type="ECO:0000256" key="3">
    <source>
        <dbReference type="ARBA" id="ARBA00022989"/>
    </source>
</evidence>
<feature type="transmembrane region" description="Helical" evidence="5">
    <location>
        <begin position="153"/>
        <end position="171"/>
    </location>
</feature>
<keyword evidence="3 5" id="KW-1133">Transmembrane helix</keyword>
<sequence>MMHLIEIQRYLQLGVGLLWTITYILIIAKGFHDRVAGVPLPALCANFMWEAIFSFVFPQESLQQAINIVWFGLDFIIVLQFILYTKTQTLFNMKWTAFLFGLALSCSLILGITFEFEDFLGKYSAFANNLMMSLLFVRMVLTRGVLGQSLTIAYTKMTGTLLASVAGYFLFPDSVLLFITYLFTFVLDVAYIILIRQSTVKIMKTKSVIRV</sequence>
<dbReference type="EMBL" id="JXAK01000027">
    <property type="protein sequence ID" value="KIL40040.1"/>
    <property type="molecule type" value="Genomic_DNA"/>
</dbReference>
<evidence type="ECO:0000256" key="2">
    <source>
        <dbReference type="ARBA" id="ARBA00022692"/>
    </source>
</evidence>
<feature type="transmembrane region" description="Helical" evidence="5">
    <location>
        <begin position="177"/>
        <end position="195"/>
    </location>
</feature>
<dbReference type="Proteomes" id="UP000031967">
    <property type="component" value="Unassembled WGS sequence"/>
</dbReference>
<keyword evidence="7" id="KW-1185">Reference proteome</keyword>
<proteinExistence type="predicted"/>
<feature type="transmembrane region" description="Helical" evidence="5">
    <location>
        <begin position="95"/>
        <end position="114"/>
    </location>
</feature>
<dbReference type="PANTHER" id="PTHR42038:SF2">
    <property type="entry name" value="TERPENE CYCLASE AUSL"/>
    <property type="match status" value="1"/>
</dbReference>
<protein>
    <submittedName>
        <fullName evidence="6">Uncharacterized protein</fullName>
    </submittedName>
</protein>
<feature type="transmembrane region" description="Helical" evidence="5">
    <location>
        <begin position="120"/>
        <end position="141"/>
    </location>
</feature>
<organism evidence="6 7">
    <name type="scientific">Gordoniibacillus kamchatkensis</name>
    <dbReference type="NCBI Taxonomy" id="1590651"/>
    <lineage>
        <taxon>Bacteria</taxon>
        <taxon>Bacillati</taxon>
        <taxon>Bacillota</taxon>
        <taxon>Bacilli</taxon>
        <taxon>Bacillales</taxon>
        <taxon>Paenibacillaceae</taxon>
        <taxon>Gordoniibacillus</taxon>
    </lineage>
</organism>
<feature type="transmembrane region" description="Helical" evidence="5">
    <location>
        <begin position="64"/>
        <end position="83"/>
    </location>
</feature>
<comment type="subcellular location">
    <subcellularLocation>
        <location evidence="1">Membrane</location>
        <topology evidence="1">Multi-pass membrane protein</topology>
    </subcellularLocation>
</comment>
<feature type="transmembrane region" description="Helical" evidence="5">
    <location>
        <begin position="12"/>
        <end position="31"/>
    </location>
</feature>
<dbReference type="RefSeq" id="WP_041048546.1">
    <property type="nucleotide sequence ID" value="NZ_JXAK01000027.1"/>
</dbReference>
<evidence type="ECO:0000256" key="1">
    <source>
        <dbReference type="ARBA" id="ARBA00004141"/>
    </source>
</evidence>
<dbReference type="InterPro" id="IPR039020">
    <property type="entry name" value="PaxB-like"/>
</dbReference>
<reference evidence="6 7" key="1">
    <citation type="submission" date="2014-12" db="EMBL/GenBank/DDBJ databases">
        <title>Draft genome sequence of Paenibacillus kamchatkensis strain B-2647.</title>
        <authorList>
            <person name="Karlyshev A.V."/>
            <person name="Kudryashova E.B."/>
        </authorList>
    </citation>
    <scope>NUCLEOTIDE SEQUENCE [LARGE SCALE GENOMIC DNA]</scope>
    <source>
        <strain evidence="6 7">VKM B-2647</strain>
    </source>
</reference>
<comment type="caution">
    <text evidence="6">The sequence shown here is derived from an EMBL/GenBank/DDBJ whole genome shotgun (WGS) entry which is preliminary data.</text>
</comment>
<keyword evidence="2 5" id="KW-0812">Transmembrane</keyword>